<sequence length="173" mass="19502">MGEEQQQQKLEQNQREKPMSAITMAIITGLVGGVFWSSLALVAYALNLTDIRPTIILEPWAIGDWKKGWIGTVFSILAIGLLSIVASLIYYVILRKLKSMWVGIAYGIALFLLVFLVLNPIFPGIKPFWDLSKNTLVTSLCFYILFGVFVGYSISFEESERKAREQGKKEFQS</sequence>
<feature type="transmembrane region" description="Helical" evidence="1">
    <location>
        <begin position="100"/>
        <end position="122"/>
    </location>
</feature>
<dbReference type="Pfam" id="PF11085">
    <property type="entry name" value="YqhR"/>
    <property type="match status" value="1"/>
</dbReference>
<dbReference type="InterPro" id="IPR024563">
    <property type="entry name" value="YqhR"/>
</dbReference>
<protein>
    <submittedName>
        <fullName evidence="2">Membrane protein YqhR</fullName>
    </submittedName>
</protein>
<evidence type="ECO:0000313" key="2">
    <source>
        <dbReference type="EMBL" id="TCN22902.1"/>
    </source>
</evidence>
<proteinExistence type="predicted"/>
<comment type="caution">
    <text evidence="2">The sequence shown here is derived from an EMBL/GenBank/DDBJ whole genome shotgun (WGS) entry which is preliminary data.</text>
</comment>
<feature type="transmembrane region" description="Helical" evidence="1">
    <location>
        <begin position="21"/>
        <end position="48"/>
    </location>
</feature>
<reference evidence="2 3" key="1">
    <citation type="journal article" date="2015" name="Stand. Genomic Sci.">
        <title>Genomic Encyclopedia of Bacterial and Archaeal Type Strains, Phase III: the genomes of soil and plant-associated and newly described type strains.</title>
        <authorList>
            <person name="Whitman W.B."/>
            <person name="Woyke T."/>
            <person name="Klenk H.P."/>
            <person name="Zhou Y."/>
            <person name="Lilburn T.G."/>
            <person name="Beck B.J."/>
            <person name="De Vos P."/>
            <person name="Vandamme P."/>
            <person name="Eisen J.A."/>
            <person name="Garrity G."/>
            <person name="Hugenholtz P."/>
            <person name="Kyrpides N.C."/>
        </authorList>
    </citation>
    <scope>NUCLEOTIDE SEQUENCE [LARGE SCALE GENOMIC DNA]</scope>
    <source>
        <strain evidence="2 3">CV53</strain>
    </source>
</reference>
<accession>A0A4R2BA36</accession>
<gene>
    <name evidence="2" type="ORF">EV146_10957</name>
</gene>
<dbReference type="RefSeq" id="WP_132008640.1">
    <property type="nucleotide sequence ID" value="NZ_JABUHM010000008.1"/>
</dbReference>
<evidence type="ECO:0000256" key="1">
    <source>
        <dbReference type="SAM" id="Phobius"/>
    </source>
</evidence>
<keyword evidence="1" id="KW-0472">Membrane</keyword>
<dbReference type="AlphaFoldDB" id="A0A4R2BA36"/>
<dbReference type="EMBL" id="SLVV01000009">
    <property type="protein sequence ID" value="TCN22902.1"/>
    <property type="molecule type" value="Genomic_DNA"/>
</dbReference>
<feature type="transmembrane region" description="Helical" evidence="1">
    <location>
        <begin position="134"/>
        <end position="154"/>
    </location>
</feature>
<keyword evidence="3" id="KW-1185">Reference proteome</keyword>
<name>A0A4R2BA36_9BACI</name>
<keyword evidence="1" id="KW-0812">Transmembrane</keyword>
<evidence type="ECO:0000313" key="3">
    <source>
        <dbReference type="Proteomes" id="UP000295689"/>
    </source>
</evidence>
<keyword evidence="1" id="KW-1133">Transmembrane helix</keyword>
<feature type="transmembrane region" description="Helical" evidence="1">
    <location>
        <begin position="68"/>
        <end position="93"/>
    </location>
</feature>
<dbReference type="Proteomes" id="UP000295689">
    <property type="component" value="Unassembled WGS sequence"/>
</dbReference>
<organism evidence="2 3">
    <name type="scientific">Mesobacillus foraminis</name>
    <dbReference type="NCBI Taxonomy" id="279826"/>
    <lineage>
        <taxon>Bacteria</taxon>
        <taxon>Bacillati</taxon>
        <taxon>Bacillota</taxon>
        <taxon>Bacilli</taxon>
        <taxon>Bacillales</taxon>
        <taxon>Bacillaceae</taxon>
        <taxon>Mesobacillus</taxon>
    </lineage>
</organism>